<comment type="caution">
    <text evidence="1">The sequence shown here is derived from an EMBL/GenBank/DDBJ whole genome shotgun (WGS) entry which is preliminary data.</text>
</comment>
<dbReference type="AlphaFoldDB" id="A0A7V5P1D2"/>
<dbReference type="EMBL" id="DROK01000280">
    <property type="protein sequence ID" value="HHI98082.1"/>
    <property type="molecule type" value="Genomic_DNA"/>
</dbReference>
<dbReference type="Proteomes" id="UP000886101">
    <property type="component" value="Unassembled WGS sequence"/>
</dbReference>
<protein>
    <submittedName>
        <fullName evidence="1">Uncharacterized protein</fullName>
    </submittedName>
</protein>
<reference evidence="1" key="1">
    <citation type="journal article" date="2020" name="mSystems">
        <title>Genome- and Community-Level Interaction Insights into Carbon Utilization and Element Cycling Functions of Hydrothermarchaeota in Hydrothermal Sediment.</title>
        <authorList>
            <person name="Zhou Z."/>
            <person name="Liu Y."/>
            <person name="Xu W."/>
            <person name="Pan J."/>
            <person name="Luo Z.H."/>
            <person name="Li M."/>
        </authorList>
    </citation>
    <scope>NUCLEOTIDE SEQUENCE [LARGE SCALE GENOMIC DNA]</scope>
    <source>
        <strain evidence="1">HyVt-533</strain>
    </source>
</reference>
<organism evidence="1">
    <name type="scientific">Thermodesulfatator atlanticus</name>
    <dbReference type="NCBI Taxonomy" id="501497"/>
    <lineage>
        <taxon>Bacteria</taxon>
        <taxon>Pseudomonadati</taxon>
        <taxon>Thermodesulfobacteriota</taxon>
        <taxon>Thermodesulfobacteria</taxon>
        <taxon>Thermodesulfobacteriales</taxon>
        <taxon>Thermodesulfatatoraceae</taxon>
        <taxon>Thermodesulfatator</taxon>
    </lineage>
</organism>
<evidence type="ECO:0000313" key="1">
    <source>
        <dbReference type="EMBL" id="HHI98082.1"/>
    </source>
</evidence>
<proteinExistence type="predicted"/>
<accession>A0A7V5P1D2</accession>
<name>A0A7V5P1D2_9BACT</name>
<gene>
    <name evidence="1" type="ORF">ENJ96_09575</name>
</gene>
<sequence>MTKKIQIDPEKLCKKIEQIYPDIGVCGINVQVIWDEKAESWAVVLEKEGKRLLTHLEPEDIEACEKGEKCIAIGLQLGELKKNLELK</sequence>